<dbReference type="Proteomes" id="UP000317429">
    <property type="component" value="Chromosome"/>
</dbReference>
<dbReference type="InterPro" id="IPR013424">
    <property type="entry name" value="Ice-binding_C"/>
</dbReference>
<dbReference type="KEGG" id="pnd:Pla175_22540"/>
<gene>
    <name evidence="2" type="ORF">Pla175_22540</name>
</gene>
<evidence type="ECO:0000313" key="3">
    <source>
        <dbReference type="Proteomes" id="UP000317429"/>
    </source>
</evidence>
<sequence length="740" mass="74820" precursor="true">MSRLLRFQSALLSVCLALLGQTSIVQGQASITWTGAGNGSTFSDDNNWFAVDALGSGVLGPEFQFPGDSLKFDSAGTTINNDLDPTTNPGYASPFVVPAGQPLQLGNGYLDNNGDPATNEAVETNSAAFHFLPGAGNFTITGFAVKVGGNVDNGVTVVNDHTPIFRAEAGAGMLQTFDIDMTLGGGLKRRKVVLKNSVYADPLVTTTVPIQYASVVFNGDINFVNDVMFIDEQSGRVELNGNNTGVGSTLVTGGTNSSRAVIRNNIANTILSLGSDTALGEAGTGVWDDGTLQLRGLTANAIVTIESPAERDLSGYFMNVANASGGGGGRFDSGSDISIGYLMRSGNGTRTVVNYGSGVLNIEGGIFATTGDAASSNGFGIFANGPGGTNGKIVVNGRLFNTFIDPIAAGLSGTSATGGILTPIAGADGVTMVNASINFRNGAVELNGDSSASWIGSQVVASNNVVVTLGHTSALGDSTSVLALNNTGTVDIGALTIEQRVISNGGTLRGNGTLTYASDWSIGGTVQPGSESPTASDTLTFDFSGAVANNTLQFAASSTVDFVLDAGLSSSTIDVVGSLAGGTNVVFNDNTFALADLTSGALALGDYTLFNGDANTTYTLGAGVTVAAPTGYSGSLSVSGNDLILSLAGAGGTPGDYNEDGVVDAADYTTWRDNLGSTTALPNDGGLGTPIGSSQYDLWRSNFGNPGVGALATGSAAVPEPSAVILLGLGGLLLVRRRMA</sequence>
<dbReference type="AlphaFoldDB" id="A0A518DBN1"/>
<protein>
    <submittedName>
        <fullName evidence="2">Uncharacterized protein</fullName>
    </submittedName>
</protein>
<accession>A0A518DBN1</accession>
<reference evidence="2 3" key="1">
    <citation type="submission" date="2019-02" db="EMBL/GenBank/DDBJ databases">
        <title>Deep-cultivation of Planctomycetes and their phenomic and genomic characterization uncovers novel biology.</title>
        <authorList>
            <person name="Wiegand S."/>
            <person name="Jogler M."/>
            <person name="Boedeker C."/>
            <person name="Pinto D."/>
            <person name="Vollmers J."/>
            <person name="Rivas-Marin E."/>
            <person name="Kohn T."/>
            <person name="Peeters S.H."/>
            <person name="Heuer A."/>
            <person name="Rast P."/>
            <person name="Oberbeckmann S."/>
            <person name="Bunk B."/>
            <person name="Jeske O."/>
            <person name="Meyerdierks A."/>
            <person name="Storesund J.E."/>
            <person name="Kallscheuer N."/>
            <person name="Luecker S."/>
            <person name="Lage O.M."/>
            <person name="Pohl T."/>
            <person name="Merkel B.J."/>
            <person name="Hornburger P."/>
            <person name="Mueller R.-W."/>
            <person name="Bruemmer F."/>
            <person name="Labrenz M."/>
            <person name="Spormann A.M."/>
            <person name="Op den Camp H."/>
            <person name="Overmann J."/>
            <person name="Amann R."/>
            <person name="Jetten M.S.M."/>
            <person name="Mascher T."/>
            <person name="Medema M.H."/>
            <person name="Devos D.P."/>
            <person name="Kaster A.-K."/>
            <person name="Ovreas L."/>
            <person name="Rohde M."/>
            <person name="Galperin M.Y."/>
            <person name="Jogler C."/>
        </authorList>
    </citation>
    <scope>NUCLEOTIDE SEQUENCE [LARGE SCALE GENOMIC DNA]</scope>
    <source>
        <strain evidence="2 3">Pla175</strain>
    </source>
</reference>
<organism evidence="2 3">
    <name type="scientific">Pirellulimonas nuda</name>
    <dbReference type="NCBI Taxonomy" id="2528009"/>
    <lineage>
        <taxon>Bacteria</taxon>
        <taxon>Pseudomonadati</taxon>
        <taxon>Planctomycetota</taxon>
        <taxon>Planctomycetia</taxon>
        <taxon>Pirellulales</taxon>
        <taxon>Lacipirellulaceae</taxon>
        <taxon>Pirellulimonas</taxon>
    </lineage>
</organism>
<proteinExistence type="predicted"/>
<dbReference type="EMBL" id="CP036291">
    <property type="protein sequence ID" value="QDU88870.1"/>
    <property type="molecule type" value="Genomic_DNA"/>
</dbReference>
<keyword evidence="3" id="KW-1185">Reference proteome</keyword>
<dbReference type="NCBIfam" id="TIGR02595">
    <property type="entry name" value="PEP_CTERM"/>
    <property type="match status" value="1"/>
</dbReference>
<dbReference type="InterPro" id="IPR018247">
    <property type="entry name" value="EF_Hand_1_Ca_BS"/>
</dbReference>
<dbReference type="PROSITE" id="PS00018">
    <property type="entry name" value="EF_HAND_1"/>
    <property type="match status" value="1"/>
</dbReference>
<feature type="chain" id="PRO_5021783484" evidence="1">
    <location>
        <begin position="28"/>
        <end position="740"/>
    </location>
</feature>
<name>A0A518DBN1_9BACT</name>
<evidence type="ECO:0000313" key="2">
    <source>
        <dbReference type="EMBL" id="QDU88870.1"/>
    </source>
</evidence>
<dbReference type="RefSeq" id="WP_197527427.1">
    <property type="nucleotide sequence ID" value="NZ_CP036291.1"/>
</dbReference>
<evidence type="ECO:0000256" key="1">
    <source>
        <dbReference type="SAM" id="SignalP"/>
    </source>
</evidence>
<feature type="signal peptide" evidence="1">
    <location>
        <begin position="1"/>
        <end position="27"/>
    </location>
</feature>
<keyword evidence="1" id="KW-0732">Signal</keyword>